<evidence type="ECO:0000313" key="5">
    <source>
        <dbReference type="EMBL" id="KDQ55017.1"/>
    </source>
</evidence>
<dbReference type="InterPro" id="IPR022018">
    <property type="entry name" value="GIT1_C"/>
</dbReference>
<dbReference type="STRING" id="933084.A0A067PUS0"/>
<feature type="compositionally biased region" description="Pro residues" evidence="3">
    <location>
        <begin position="191"/>
        <end position="210"/>
    </location>
</feature>
<feature type="coiled-coil region" evidence="2">
    <location>
        <begin position="528"/>
        <end position="706"/>
    </location>
</feature>
<proteinExistence type="predicted"/>
<reference evidence="6" key="1">
    <citation type="journal article" date="2014" name="Proc. Natl. Acad. Sci. U.S.A.">
        <title>Extensive sampling of basidiomycete genomes demonstrates inadequacy of the white-rot/brown-rot paradigm for wood decay fungi.</title>
        <authorList>
            <person name="Riley R."/>
            <person name="Salamov A.A."/>
            <person name="Brown D.W."/>
            <person name="Nagy L.G."/>
            <person name="Floudas D."/>
            <person name="Held B.W."/>
            <person name="Levasseur A."/>
            <person name="Lombard V."/>
            <person name="Morin E."/>
            <person name="Otillar R."/>
            <person name="Lindquist E.A."/>
            <person name="Sun H."/>
            <person name="LaButti K.M."/>
            <person name="Schmutz J."/>
            <person name="Jabbour D."/>
            <person name="Luo H."/>
            <person name="Baker S.E."/>
            <person name="Pisabarro A.G."/>
            <person name="Walton J.D."/>
            <person name="Blanchette R.A."/>
            <person name="Henrissat B."/>
            <person name="Martin F."/>
            <person name="Cullen D."/>
            <person name="Hibbett D.S."/>
            <person name="Grigoriev I.V."/>
        </authorList>
    </citation>
    <scope>NUCLEOTIDE SEQUENCE [LARGE SCALE GENOMIC DNA]</scope>
    <source>
        <strain evidence="6">MUCL 33604</strain>
    </source>
</reference>
<feature type="compositionally biased region" description="Low complexity" evidence="3">
    <location>
        <begin position="282"/>
        <end position="291"/>
    </location>
</feature>
<evidence type="ECO:0000256" key="2">
    <source>
        <dbReference type="SAM" id="Coils"/>
    </source>
</evidence>
<evidence type="ECO:0000256" key="3">
    <source>
        <dbReference type="SAM" id="MobiDB-lite"/>
    </source>
</evidence>
<dbReference type="InterPro" id="IPR013724">
    <property type="entry name" value="GIT_SHD"/>
</dbReference>
<dbReference type="AlphaFoldDB" id="A0A067PUS0"/>
<dbReference type="GO" id="GO:0005826">
    <property type="term" value="C:actomyosin contractile ring"/>
    <property type="evidence" value="ECO:0007669"/>
    <property type="project" value="TreeGrafter"/>
</dbReference>
<evidence type="ECO:0000259" key="4">
    <source>
        <dbReference type="SMART" id="SM00555"/>
    </source>
</evidence>
<name>A0A067PUS0_9AGAM</name>
<feature type="region of interest" description="Disordered" evidence="3">
    <location>
        <begin position="463"/>
        <end position="495"/>
    </location>
</feature>
<dbReference type="OrthoDB" id="5588096at2759"/>
<dbReference type="GO" id="GO:1902716">
    <property type="term" value="C:cell cortex of growing cell tip"/>
    <property type="evidence" value="ECO:0007669"/>
    <property type="project" value="TreeGrafter"/>
</dbReference>
<accession>A0A067PUS0</accession>
<evidence type="ECO:0000256" key="1">
    <source>
        <dbReference type="ARBA" id="ARBA00022737"/>
    </source>
</evidence>
<dbReference type="GO" id="GO:0005078">
    <property type="term" value="F:MAP-kinase scaffold activity"/>
    <property type="evidence" value="ECO:0007669"/>
    <property type="project" value="TreeGrafter"/>
</dbReference>
<gene>
    <name evidence="5" type="ORF">JAAARDRAFT_195904</name>
</gene>
<feature type="region of interest" description="Disordered" evidence="3">
    <location>
        <begin position="879"/>
        <end position="956"/>
    </location>
</feature>
<feature type="compositionally biased region" description="Low complexity" evidence="3">
    <location>
        <begin position="336"/>
        <end position="347"/>
    </location>
</feature>
<feature type="compositionally biased region" description="Polar residues" evidence="3">
    <location>
        <begin position="904"/>
        <end position="915"/>
    </location>
</feature>
<feature type="domain" description="GIT Spa2 homology (SHD)" evidence="4">
    <location>
        <begin position="132"/>
        <end position="162"/>
    </location>
</feature>
<dbReference type="InterPro" id="IPR039892">
    <property type="entry name" value="Spa2/Sph1"/>
</dbReference>
<organism evidence="5 6">
    <name type="scientific">Jaapia argillacea MUCL 33604</name>
    <dbReference type="NCBI Taxonomy" id="933084"/>
    <lineage>
        <taxon>Eukaryota</taxon>
        <taxon>Fungi</taxon>
        <taxon>Dikarya</taxon>
        <taxon>Basidiomycota</taxon>
        <taxon>Agaricomycotina</taxon>
        <taxon>Agaricomycetes</taxon>
        <taxon>Agaricomycetidae</taxon>
        <taxon>Jaapiales</taxon>
        <taxon>Jaapiaceae</taxon>
        <taxon>Jaapia</taxon>
    </lineage>
</organism>
<feature type="region of interest" description="Disordered" evidence="3">
    <location>
        <begin position="166"/>
        <end position="447"/>
    </location>
</feature>
<sequence>MKRSTTATSRSTSPTPTAFSGISNYRSESYRPGQNSGGPGNSKNAMSGVDPKTIAKAHFEELSRYLADYLAAEPANSRSSARQKLTRLTRQQFQELSTDVYDELMRRKNNSGQNEVPFLPVRDDFHPKRNQARQKLATLPTSRFQDLSSDVYFELSRRYPEFKEEATREYALPPHDVPPTPGSSYDDYPSPDFPTSPKSAPPPPNIPPPVGRSGRASEDRGMDSGYGGSASGRRPSMESYGHRRPSMDDFAPIPNPPNSGNGAPPARRSEDQFSGTGRPSEENSANNYSSNMGSSRRKPSQDVRSVRSEDRRRPSQDNSRRSEDREGGWSFGRRPSTSTTSDSTSTTNPQSAMATSGMIIPNKSTIAEEEIEVPFGREARDSGSTAIDDRDRERERSFGGDIERSRDVSRELEMDGSGEGDGMTDGDGEGERDLERESVGEYLGSPRSAAGLGLGLGGLSGLSGLSARLGTGGGDDEDDGGARGPRMSSGVRSGEDYFDRMSFGRASVASDRSFGGGAGGRTEEEAIRREYEFKIATMQTKISSLERDLEDEREKSREQGVEKVLQLEAELDSFRRRAEEQAAAMHALQKELDEVKEDRARDKELASRRVREDEEELQILRDRCERLETERASGGSGGADFEMVEQLRSDMEGLMIELTDLSRRNDELLNAKESDLTVIHDLDLQVKEYKRKYELAKTELRSVKATSQLFLPTPKSDDQLPTSSDGGVLDIHVTAFVTAIDTLLKEGRSNSPTRVLMPMKAVVNAVTAIVDDLRKFERRPAQERMEIDLEALRALRDRAEATLSNLVAVSKTHATSNGMSPVSLLDAAASHVSLTITDIGKTVCIRKATKVEQEQFSVPPSNFSGSGFSPIPRSVEEARLNNRSSNSRRDYSSPTASVRFVGVTTMSPTQMTPGTSSGEERRRPPSEPSSSNASSPPPIFDQPSAERGGMSDESAIADGPEDAWAELKPYLEAQTEAIVYAIQSVLSGVRSPTPSPTLNENLTQIITIVSSIVAVCKDNLPPTSAQQGNEILHELSDHANKLSEVQSLPEVTKESRQIMAKSSFAVANAMKGLMKLS</sequence>
<feature type="compositionally biased region" description="Basic and acidic residues" evidence="3">
    <location>
        <begin position="299"/>
        <end position="327"/>
    </location>
</feature>
<protein>
    <recommendedName>
        <fullName evidence="4">GIT Spa2 homology (SHD) domain-containing protein</fullName>
    </recommendedName>
</protein>
<dbReference type="Pfam" id="PF23742">
    <property type="entry name" value="VBS_C3G9"/>
    <property type="match status" value="1"/>
</dbReference>
<feature type="compositionally biased region" description="Basic and acidic residues" evidence="3">
    <location>
        <begin position="429"/>
        <end position="439"/>
    </location>
</feature>
<dbReference type="InterPro" id="IPR056439">
    <property type="entry name" value="VBS_C3G9"/>
</dbReference>
<dbReference type="PANTHER" id="PTHR21601:SF0">
    <property type="entry name" value="PROTEIN SPA2-RELATED"/>
    <property type="match status" value="1"/>
</dbReference>
<keyword evidence="2" id="KW-0175">Coiled coil</keyword>
<feature type="domain" description="GIT Spa2 homology (SHD)" evidence="4">
    <location>
        <begin position="81"/>
        <end position="111"/>
    </location>
</feature>
<dbReference type="HOGENOM" id="CLU_006748_0_0_1"/>
<feature type="compositionally biased region" description="Acidic residues" evidence="3">
    <location>
        <begin position="414"/>
        <end position="428"/>
    </location>
</feature>
<dbReference type="InParanoid" id="A0A067PUS0"/>
<dbReference type="PANTHER" id="PTHR21601">
    <property type="entry name" value="SPA2 PROTEIN"/>
    <property type="match status" value="1"/>
</dbReference>
<evidence type="ECO:0000313" key="6">
    <source>
        <dbReference type="Proteomes" id="UP000027265"/>
    </source>
</evidence>
<feature type="region of interest" description="Disordered" evidence="3">
    <location>
        <begin position="1"/>
        <end position="49"/>
    </location>
</feature>
<feature type="coiled-coil region" evidence="2">
    <location>
        <begin position="782"/>
        <end position="809"/>
    </location>
</feature>
<dbReference type="Proteomes" id="UP000027265">
    <property type="component" value="Unassembled WGS sequence"/>
</dbReference>
<keyword evidence="6" id="KW-1185">Reference proteome</keyword>
<feature type="compositionally biased region" description="Low complexity" evidence="3">
    <location>
        <begin position="1"/>
        <end position="18"/>
    </location>
</feature>
<dbReference type="EMBL" id="KL197726">
    <property type="protein sequence ID" value="KDQ55017.1"/>
    <property type="molecule type" value="Genomic_DNA"/>
</dbReference>
<feature type="compositionally biased region" description="Basic and acidic residues" evidence="3">
    <location>
        <begin position="375"/>
        <end position="413"/>
    </location>
</feature>
<dbReference type="Pfam" id="PF08518">
    <property type="entry name" value="GIT_SHD"/>
    <property type="match status" value="2"/>
</dbReference>
<dbReference type="SMART" id="SM00555">
    <property type="entry name" value="GIT"/>
    <property type="match status" value="2"/>
</dbReference>
<dbReference type="Pfam" id="PF12205">
    <property type="entry name" value="GIT1_C"/>
    <property type="match status" value="1"/>
</dbReference>
<keyword evidence="1" id="KW-0677">Repeat</keyword>